<keyword evidence="5 9" id="KW-0378">Hydrolase</keyword>
<keyword evidence="6 9" id="KW-0119">Carbohydrate metabolism</keyword>
<evidence type="ECO:0000256" key="5">
    <source>
        <dbReference type="ARBA" id="ARBA00022801"/>
    </source>
</evidence>
<dbReference type="Gene3D" id="3.20.20.80">
    <property type="entry name" value="Glycosidases"/>
    <property type="match status" value="1"/>
</dbReference>
<comment type="similarity">
    <text evidence="2 9">Belongs to the glycosyl hydrolase 10 (cellulase F) family.</text>
</comment>
<name>A0ABQ2FCH0_9MICO</name>
<evidence type="ECO:0000256" key="1">
    <source>
        <dbReference type="ARBA" id="ARBA00000681"/>
    </source>
</evidence>
<dbReference type="PRINTS" id="PR00134">
    <property type="entry name" value="GLHYDRLASE10"/>
</dbReference>
<dbReference type="Proteomes" id="UP000662111">
    <property type="component" value="Unassembled WGS sequence"/>
</dbReference>
<protein>
    <recommendedName>
        <fullName evidence="9">Beta-xylanase</fullName>
        <ecNumber evidence="9">3.2.1.8</ecNumber>
    </recommendedName>
</protein>
<dbReference type="SMART" id="SM00633">
    <property type="entry name" value="Glyco_10"/>
    <property type="match status" value="1"/>
</dbReference>
<dbReference type="EMBL" id="BMLB01000007">
    <property type="protein sequence ID" value="GGK80014.1"/>
    <property type="molecule type" value="Genomic_DNA"/>
</dbReference>
<comment type="catalytic activity">
    <reaction evidence="1 9">
        <text>Endohydrolysis of (1-&gt;4)-beta-D-xylosidic linkages in xylans.</text>
        <dbReference type="EC" id="3.2.1.8"/>
    </reaction>
</comment>
<evidence type="ECO:0000313" key="13">
    <source>
        <dbReference type="Proteomes" id="UP000662111"/>
    </source>
</evidence>
<dbReference type="RefSeq" id="WP_022922324.1">
    <property type="nucleotide sequence ID" value="NZ_BMLB01000007.1"/>
</dbReference>
<keyword evidence="13" id="KW-1185">Reference proteome</keyword>
<reference evidence="13" key="1">
    <citation type="journal article" date="2019" name="Int. J. Syst. Evol. Microbiol.">
        <title>The Global Catalogue of Microorganisms (GCM) 10K type strain sequencing project: providing services to taxonomists for standard genome sequencing and annotation.</title>
        <authorList>
            <consortium name="The Broad Institute Genomics Platform"/>
            <consortium name="The Broad Institute Genome Sequencing Center for Infectious Disease"/>
            <person name="Wu L."/>
            <person name="Ma J."/>
        </authorList>
    </citation>
    <scope>NUCLEOTIDE SEQUENCE [LARGE SCALE GENOMIC DNA]</scope>
    <source>
        <strain evidence="13">CGMCC 1.5362</strain>
    </source>
</reference>
<dbReference type="EC" id="3.2.1.8" evidence="9"/>
<evidence type="ECO:0000256" key="7">
    <source>
        <dbReference type="ARBA" id="ARBA00023295"/>
    </source>
</evidence>
<dbReference type="PANTHER" id="PTHR31490:SF88">
    <property type="entry name" value="BETA-XYLANASE"/>
    <property type="match status" value="1"/>
</dbReference>
<organism evidence="12 13">
    <name type="scientific">Ornithinimicrobium pekingense</name>
    <dbReference type="NCBI Taxonomy" id="384677"/>
    <lineage>
        <taxon>Bacteria</taxon>
        <taxon>Bacillati</taxon>
        <taxon>Actinomycetota</taxon>
        <taxon>Actinomycetes</taxon>
        <taxon>Micrococcales</taxon>
        <taxon>Ornithinimicrobiaceae</taxon>
        <taxon>Ornithinimicrobium</taxon>
    </lineage>
</organism>
<dbReference type="SUPFAM" id="SSF51445">
    <property type="entry name" value="(Trans)glycosidases"/>
    <property type="match status" value="1"/>
</dbReference>
<proteinExistence type="inferred from homology"/>
<dbReference type="PANTHER" id="PTHR31490">
    <property type="entry name" value="GLYCOSYL HYDROLASE"/>
    <property type="match status" value="1"/>
</dbReference>
<evidence type="ECO:0000256" key="8">
    <source>
        <dbReference type="ARBA" id="ARBA00023326"/>
    </source>
</evidence>
<dbReference type="Pfam" id="PF00331">
    <property type="entry name" value="Glyco_hydro_10"/>
    <property type="match status" value="1"/>
</dbReference>
<feature type="region of interest" description="Disordered" evidence="10">
    <location>
        <begin position="1"/>
        <end position="23"/>
    </location>
</feature>
<dbReference type="InterPro" id="IPR001000">
    <property type="entry name" value="GH10_dom"/>
</dbReference>
<keyword evidence="8 9" id="KW-0624">Polysaccharide degradation</keyword>
<evidence type="ECO:0000313" key="12">
    <source>
        <dbReference type="EMBL" id="GGK80014.1"/>
    </source>
</evidence>
<gene>
    <name evidence="12" type="ORF">GCM10011509_30670</name>
</gene>
<keyword evidence="7 9" id="KW-0326">Glycosidase</keyword>
<evidence type="ECO:0000256" key="4">
    <source>
        <dbReference type="ARBA" id="ARBA00022729"/>
    </source>
</evidence>
<keyword evidence="4" id="KW-0732">Signal</keyword>
<evidence type="ECO:0000256" key="6">
    <source>
        <dbReference type="ARBA" id="ARBA00023277"/>
    </source>
</evidence>
<evidence type="ECO:0000256" key="2">
    <source>
        <dbReference type="ARBA" id="ARBA00007495"/>
    </source>
</evidence>
<keyword evidence="3" id="KW-0858">Xylan degradation</keyword>
<dbReference type="InterPro" id="IPR017853">
    <property type="entry name" value="GH"/>
</dbReference>
<evidence type="ECO:0000256" key="3">
    <source>
        <dbReference type="ARBA" id="ARBA00022651"/>
    </source>
</evidence>
<evidence type="ECO:0000256" key="10">
    <source>
        <dbReference type="SAM" id="MobiDB-lite"/>
    </source>
</evidence>
<accession>A0ABQ2FCH0</accession>
<feature type="domain" description="GH10" evidence="11">
    <location>
        <begin position="73"/>
        <end position="379"/>
    </location>
</feature>
<evidence type="ECO:0000256" key="9">
    <source>
        <dbReference type="RuleBase" id="RU361174"/>
    </source>
</evidence>
<evidence type="ECO:0000259" key="11">
    <source>
        <dbReference type="PROSITE" id="PS51760"/>
    </source>
</evidence>
<comment type="caution">
    <text evidence="12">The sequence shown here is derived from an EMBL/GenBank/DDBJ whole genome shotgun (WGS) entry which is preliminary data.</text>
</comment>
<dbReference type="PROSITE" id="PS51760">
    <property type="entry name" value="GH10_2"/>
    <property type="match status" value="1"/>
</dbReference>
<sequence>MATASLHPAQAPFPLTSPRPDPALAHRTASTLVEVRDADGHPLAETDVVAEQVDHAFGFGCIGFELLPSSPAAAEEDPVSDAEREVMAAQWLELFNTATLPFYWGQHEPEEGAPQTDRLRRGAQWFAGRGVRLKGHPLAWHTLAPPWLRGRDLEEVERLLRGRITREVTAFTGLIDTWDAINEVVIMPVFTAEDNAITPLARRLGRIGITRLAFETARAANPSATLLLNDFDMSTAYDTLVEGVLEAGVQVDALGLQSHMHQGWWGEEKTLEVLERLSRYGLPLHLTETTLVSGDLMPAHVEDLNDHVVEPGGWPSTPEGEARQAEELERHYRTVLSHPSVESITWWGLWDRFAWLHAPAGLVRPDGTPKPAYDTLRRLVRQEWWLSPTTVRTDGDGRLPLTGWLGRYAVRLPDGRCAEVHLTPGTERLTAHVGAPAPA</sequence>
<dbReference type="InterPro" id="IPR044846">
    <property type="entry name" value="GH10"/>
</dbReference>